<keyword evidence="3" id="KW-0540">Nuclease</keyword>
<name>A0A437J9D5_9SPHN</name>
<keyword evidence="8" id="KW-1185">Reference proteome</keyword>
<evidence type="ECO:0000313" key="7">
    <source>
        <dbReference type="EMBL" id="RVT42108.1"/>
    </source>
</evidence>
<comment type="caution">
    <text evidence="7">The sequence shown here is derived from an EMBL/GenBank/DDBJ whole genome shotgun (WGS) entry which is preliminary data.</text>
</comment>
<gene>
    <name evidence="7" type="ORF">ENE74_07725</name>
</gene>
<keyword evidence="4" id="KW-0255">Endonuclease</keyword>
<proteinExistence type="inferred from homology"/>
<dbReference type="Proteomes" id="UP000282977">
    <property type="component" value="Unassembled WGS sequence"/>
</dbReference>
<reference evidence="7 8" key="1">
    <citation type="submission" date="2019-01" db="EMBL/GenBank/DDBJ databases">
        <authorList>
            <person name="Chen W.-M."/>
        </authorList>
    </citation>
    <scope>NUCLEOTIDE SEQUENCE [LARGE SCALE GENOMIC DNA]</scope>
    <source>
        <strain evidence="7 8">TLA-22</strain>
    </source>
</reference>
<dbReference type="Pfam" id="PF06769">
    <property type="entry name" value="YoeB_toxin"/>
    <property type="match status" value="1"/>
</dbReference>
<keyword evidence="2" id="KW-1277">Toxin-antitoxin system</keyword>
<dbReference type="RefSeq" id="WP_127690291.1">
    <property type="nucleotide sequence ID" value="NZ_RZUL01000002.1"/>
</dbReference>
<evidence type="ECO:0000256" key="4">
    <source>
        <dbReference type="ARBA" id="ARBA00022759"/>
    </source>
</evidence>
<dbReference type="GO" id="GO:0016787">
    <property type="term" value="F:hydrolase activity"/>
    <property type="evidence" value="ECO:0007669"/>
    <property type="project" value="UniProtKB-KW"/>
</dbReference>
<comment type="similarity">
    <text evidence="1">Belongs to the YoeB family.</text>
</comment>
<dbReference type="SUPFAM" id="SSF143011">
    <property type="entry name" value="RelE-like"/>
    <property type="match status" value="1"/>
</dbReference>
<protein>
    <recommendedName>
        <fullName evidence="6">Putative mRNA interferase YoeB</fullName>
    </recommendedName>
</protein>
<dbReference type="GO" id="GO:0006401">
    <property type="term" value="P:RNA catabolic process"/>
    <property type="evidence" value="ECO:0007669"/>
    <property type="project" value="InterPro"/>
</dbReference>
<dbReference type="EMBL" id="RZUL01000002">
    <property type="protein sequence ID" value="RVT42108.1"/>
    <property type="molecule type" value="Genomic_DNA"/>
</dbReference>
<sequence length="88" mass="10314">MKVTFSSRAWAEYLWWQSEDAKLLGRLNSLIEECRRNPFRGTGKPEPLGGNLSGWWSRRINSEHRLVYRVTGKGDVQALEVAQCRYHY</sequence>
<evidence type="ECO:0000256" key="1">
    <source>
        <dbReference type="ARBA" id="ARBA00008172"/>
    </source>
</evidence>
<organism evidence="7 8">
    <name type="scientific">Sphingobium algorifonticola</name>
    <dbReference type="NCBI Taxonomy" id="2008318"/>
    <lineage>
        <taxon>Bacteria</taxon>
        <taxon>Pseudomonadati</taxon>
        <taxon>Pseudomonadota</taxon>
        <taxon>Alphaproteobacteria</taxon>
        <taxon>Sphingomonadales</taxon>
        <taxon>Sphingomonadaceae</taxon>
        <taxon>Sphingobium</taxon>
    </lineage>
</organism>
<dbReference type="InterPro" id="IPR035093">
    <property type="entry name" value="RelE/ParE_toxin_dom_sf"/>
</dbReference>
<dbReference type="Gene3D" id="3.30.2310.20">
    <property type="entry name" value="RelE-like"/>
    <property type="match status" value="1"/>
</dbReference>
<evidence type="ECO:0000256" key="3">
    <source>
        <dbReference type="ARBA" id="ARBA00022722"/>
    </source>
</evidence>
<dbReference type="PANTHER" id="PTHR38039">
    <property type="entry name" value="TOXIN YOEB"/>
    <property type="match status" value="1"/>
</dbReference>
<keyword evidence="5" id="KW-0378">Hydrolase</keyword>
<dbReference type="InterPro" id="IPR009614">
    <property type="entry name" value="YoeB_toxin"/>
</dbReference>
<dbReference type="AlphaFoldDB" id="A0A437J9D5"/>
<accession>A0A437J9D5</accession>
<evidence type="ECO:0000256" key="5">
    <source>
        <dbReference type="ARBA" id="ARBA00022801"/>
    </source>
</evidence>
<dbReference type="PANTHER" id="PTHR38039:SF1">
    <property type="entry name" value="TOXIN YOEB"/>
    <property type="match status" value="1"/>
</dbReference>
<dbReference type="OrthoDB" id="9801102at2"/>
<evidence type="ECO:0000256" key="2">
    <source>
        <dbReference type="ARBA" id="ARBA00022649"/>
    </source>
</evidence>
<dbReference type="NCBIfam" id="TIGR02116">
    <property type="entry name" value="toxin_Txe_YoeB"/>
    <property type="match status" value="1"/>
</dbReference>
<evidence type="ECO:0000256" key="6">
    <source>
        <dbReference type="ARBA" id="ARBA00030388"/>
    </source>
</evidence>
<evidence type="ECO:0000313" key="8">
    <source>
        <dbReference type="Proteomes" id="UP000282977"/>
    </source>
</evidence>
<dbReference type="GO" id="GO:0004519">
    <property type="term" value="F:endonuclease activity"/>
    <property type="evidence" value="ECO:0007669"/>
    <property type="project" value="UniProtKB-KW"/>
</dbReference>